<protein>
    <submittedName>
        <fullName evidence="2">Uncharacterized protein</fullName>
    </submittedName>
</protein>
<dbReference type="Proteomes" id="UP001238163">
    <property type="component" value="Unassembled WGS sequence"/>
</dbReference>
<sequence length="89" mass="9975">MPREVTPETDALPHVVLRKITHDKIVLPPLSFGVILLACAWLDAQIVARKLAENWRSFVAIIAGQKRQKKFAEAGNKTCLRSRLCPAEK</sequence>
<name>A0AAE3VDT0_9BACT</name>
<keyword evidence="1" id="KW-1133">Transmembrane helix</keyword>
<reference evidence="2" key="1">
    <citation type="submission" date="2023-07" db="EMBL/GenBank/DDBJ databases">
        <title>Genomic Encyclopedia of Type Strains, Phase IV (KMG-IV): sequencing the most valuable type-strain genomes for metagenomic binning, comparative biology and taxonomic classification.</title>
        <authorList>
            <person name="Goeker M."/>
        </authorList>
    </citation>
    <scope>NUCLEOTIDE SEQUENCE</scope>
    <source>
        <strain evidence="2">DSM 24202</strain>
    </source>
</reference>
<keyword evidence="3" id="KW-1185">Reference proteome</keyword>
<keyword evidence="1" id="KW-0472">Membrane</keyword>
<comment type="caution">
    <text evidence="2">The sequence shown here is derived from an EMBL/GenBank/DDBJ whole genome shotgun (WGS) entry which is preliminary data.</text>
</comment>
<feature type="transmembrane region" description="Helical" evidence="1">
    <location>
        <begin position="25"/>
        <end position="48"/>
    </location>
</feature>
<gene>
    <name evidence="2" type="ORF">J3R75_000648</name>
</gene>
<organism evidence="2 3">
    <name type="scientific">Oligosphaera ethanolica</name>
    <dbReference type="NCBI Taxonomy" id="760260"/>
    <lineage>
        <taxon>Bacteria</taxon>
        <taxon>Pseudomonadati</taxon>
        <taxon>Lentisphaerota</taxon>
        <taxon>Oligosphaeria</taxon>
        <taxon>Oligosphaerales</taxon>
        <taxon>Oligosphaeraceae</taxon>
        <taxon>Oligosphaera</taxon>
    </lineage>
</organism>
<evidence type="ECO:0000256" key="1">
    <source>
        <dbReference type="SAM" id="Phobius"/>
    </source>
</evidence>
<dbReference type="EMBL" id="JAUSVL010000001">
    <property type="protein sequence ID" value="MDQ0288541.1"/>
    <property type="molecule type" value="Genomic_DNA"/>
</dbReference>
<accession>A0AAE3VDT0</accession>
<evidence type="ECO:0000313" key="2">
    <source>
        <dbReference type="EMBL" id="MDQ0288541.1"/>
    </source>
</evidence>
<keyword evidence="1" id="KW-0812">Transmembrane</keyword>
<proteinExistence type="predicted"/>
<dbReference type="RefSeq" id="WP_307259868.1">
    <property type="nucleotide sequence ID" value="NZ_JAUSVL010000001.1"/>
</dbReference>
<dbReference type="AlphaFoldDB" id="A0AAE3VDT0"/>
<evidence type="ECO:0000313" key="3">
    <source>
        <dbReference type="Proteomes" id="UP001238163"/>
    </source>
</evidence>